<dbReference type="RefSeq" id="WP_005464536.1">
    <property type="nucleotide sequence ID" value="NZ_CM001484.1"/>
</dbReference>
<dbReference type="HOGENOM" id="CLU_042088_1_0_11"/>
<dbReference type="EMBL" id="CM001484">
    <property type="protein sequence ID" value="EIE99149.1"/>
    <property type="molecule type" value="Genomic_DNA"/>
</dbReference>
<dbReference type="InterPro" id="IPR036291">
    <property type="entry name" value="NAD(P)-bd_dom_sf"/>
</dbReference>
<evidence type="ECO:0000313" key="2">
    <source>
        <dbReference type="Proteomes" id="UP000005087"/>
    </source>
</evidence>
<dbReference type="OrthoDB" id="3814544at2"/>
<reference evidence="1 2" key="1">
    <citation type="submission" date="2011-09" db="EMBL/GenBank/DDBJ databases">
        <authorList>
            <consortium name="US DOE Joint Genome Institute (JGI-PGF)"/>
            <person name="Lucas S."/>
            <person name="Han J."/>
            <person name="Lapidus A."/>
            <person name="Cheng J.-F."/>
            <person name="Goodwin L."/>
            <person name="Pitluck S."/>
            <person name="Peters L."/>
            <person name="Land M.L."/>
            <person name="Hauser L."/>
            <person name="Brambilla E."/>
            <person name="Klenk H.-P."/>
            <person name="Woyke T.J."/>
        </authorList>
    </citation>
    <scope>NUCLEOTIDE SEQUENCE [LARGE SCALE GENOMIC DNA]</scope>
    <source>
        <strain evidence="1 2">K62</strain>
    </source>
</reference>
<name>I1D2H5_9PSEU</name>
<dbReference type="Gene3D" id="3.30.1780.10">
    <property type="entry name" value="ornithine cyclodeaminase, domain 1"/>
    <property type="match status" value="1"/>
</dbReference>
<dbReference type="PANTHER" id="PTHR13812:SF19">
    <property type="entry name" value="KETIMINE REDUCTASE MU-CRYSTALLIN"/>
    <property type="match status" value="1"/>
</dbReference>
<dbReference type="Proteomes" id="UP000005087">
    <property type="component" value="Chromosome"/>
</dbReference>
<organism evidence="1 2">
    <name type="scientific">Saccharomonospora glauca K62</name>
    <dbReference type="NCBI Taxonomy" id="928724"/>
    <lineage>
        <taxon>Bacteria</taxon>
        <taxon>Bacillati</taxon>
        <taxon>Actinomycetota</taxon>
        <taxon>Actinomycetes</taxon>
        <taxon>Pseudonocardiales</taxon>
        <taxon>Pseudonocardiaceae</taxon>
        <taxon>Saccharomonospora</taxon>
    </lineage>
</organism>
<keyword evidence="2" id="KW-1185">Reference proteome</keyword>
<protein>
    <submittedName>
        <fullName evidence="1">Putative ornithine cyclodeaminase, mu-crystallin</fullName>
    </submittedName>
</protein>
<dbReference type="eggNOG" id="COG2423">
    <property type="taxonomic scope" value="Bacteria"/>
</dbReference>
<dbReference type="InterPro" id="IPR003462">
    <property type="entry name" value="ODC_Mu_crystall"/>
</dbReference>
<accession>I1D2H5</accession>
<evidence type="ECO:0000313" key="1">
    <source>
        <dbReference type="EMBL" id="EIE99149.1"/>
    </source>
</evidence>
<dbReference type="SUPFAM" id="SSF51735">
    <property type="entry name" value="NAD(P)-binding Rossmann-fold domains"/>
    <property type="match status" value="1"/>
</dbReference>
<dbReference type="InterPro" id="IPR023401">
    <property type="entry name" value="ODC_N"/>
</dbReference>
<dbReference type="PIRSF" id="PIRSF001439">
    <property type="entry name" value="CryM"/>
    <property type="match status" value="1"/>
</dbReference>
<sequence length="307" mass="32365">MTTNFSAAEVRAAVPMSHAIEAVREAFADLAAGRFSQPDRLVFGTADNAVLVMSAHHTPTGAAVVKTAGVVLDRDPAIVATLVWTDALGQLTADAAAVTTLRTGAATGVATDLLADPEARKLALLGAGEQAADQVRAVAAVREITELTVYNRGAERAKRLVAALREEFPEMRIDVADTAADAVGDADVVCCVTSASDPLFELSDLPERVHVNAIGSFRPTMRELPDDLVKTASVVVVDQLGAAREEAGEIHHALKHGLRAESDIEELGTALTTRPDRVGRTVFKSVGVAAQDWAVARLLARYARTES</sequence>
<dbReference type="GO" id="GO:0005737">
    <property type="term" value="C:cytoplasm"/>
    <property type="evidence" value="ECO:0007669"/>
    <property type="project" value="TreeGrafter"/>
</dbReference>
<dbReference type="STRING" id="928724.SacglDRAFT_02251"/>
<gene>
    <name evidence="1" type="ORF">SacglDRAFT_02251</name>
</gene>
<dbReference type="Gene3D" id="3.40.50.720">
    <property type="entry name" value="NAD(P)-binding Rossmann-like Domain"/>
    <property type="match status" value="1"/>
</dbReference>
<dbReference type="Pfam" id="PF02423">
    <property type="entry name" value="OCD_Mu_crystall"/>
    <property type="match status" value="1"/>
</dbReference>
<dbReference type="AlphaFoldDB" id="I1D2H5"/>
<dbReference type="PANTHER" id="PTHR13812">
    <property type="entry name" value="KETIMINE REDUCTASE MU-CRYSTALLIN"/>
    <property type="match status" value="1"/>
</dbReference>
<proteinExistence type="predicted"/>
<reference evidence="2" key="2">
    <citation type="submission" date="2012-01" db="EMBL/GenBank/DDBJ databases">
        <title>Noncontiguous Finished sequence of chromosome of Saccharomonospora glauca K62.</title>
        <authorList>
            <consortium name="US DOE Joint Genome Institute"/>
            <person name="Lucas S."/>
            <person name="Han J."/>
            <person name="Lapidus A."/>
            <person name="Cheng J.-F."/>
            <person name="Goodwin L."/>
            <person name="Pitluck S."/>
            <person name="Peters L."/>
            <person name="Mikhailova N."/>
            <person name="Held B."/>
            <person name="Detter J.C."/>
            <person name="Han C."/>
            <person name="Tapia R."/>
            <person name="Land M."/>
            <person name="Hauser L."/>
            <person name="Kyrpides N."/>
            <person name="Ivanova N."/>
            <person name="Pagani I."/>
            <person name="Brambilla E.-M."/>
            <person name="Klenk H.-P."/>
            <person name="Woyke T."/>
        </authorList>
    </citation>
    <scope>NUCLEOTIDE SEQUENCE [LARGE SCALE GENOMIC DNA]</scope>
    <source>
        <strain evidence="2">K62</strain>
    </source>
</reference>